<dbReference type="PANTHER" id="PTHR31896">
    <property type="entry name" value="FAMILY REGULATORY PROTEIN, PUTATIVE (AFU_ORTHOLOGUE AFUA_3G14730)-RELATED"/>
    <property type="match status" value="1"/>
</dbReference>
<feature type="region of interest" description="Disordered" evidence="2">
    <location>
        <begin position="73"/>
        <end position="92"/>
    </location>
</feature>
<evidence type="ECO:0000313" key="3">
    <source>
        <dbReference type="EnsemblPlants" id="EMT11164"/>
    </source>
</evidence>
<evidence type="ECO:0000256" key="1">
    <source>
        <dbReference type="ARBA" id="ARBA00022679"/>
    </source>
</evidence>
<dbReference type="Gene3D" id="3.30.559.10">
    <property type="entry name" value="Chloramphenicol acetyltransferase-like domain"/>
    <property type="match status" value="2"/>
</dbReference>
<name>M8BWH0_AEGTA</name>
<dbReference type="AlphaFoldDB" id="M8BWH0"/>
<keyword evidence="1" id="KW-0808">Transferase</keyword>
<sequence>MAEWRRHHPEDVTYEQAYWARRREEDTQRRRDERLDRRRRKALAISQCEIVQNGGQSIFSSDDERWLDMWIDTSDQNSEDGDDDDDDDDWDDEGAEFVHAVAPGVTVADVTAPLCIPRVVWSFFPLNGMIGAEAAAGSRPVLAAQECFLRFSGESVKELVSKANAEMSGSGATISSLQAVLAHMWRAVCRAWRLAPEEETRYVIQVGCRGRVDGVPAAYSGNAVWLAAADSTAGEILEKGLGRAAWLLNQAVASFDGAREREELAAWAREPSFGMPPALARGAEAPALLVTGSSPRFDVYGNDFGWGRRWRCGAARGQGWAESSPRFDVYCNDFGWGAPVAVRSGAGNKLGRKVTVYEGGCGAGSMALEVCLVPDALARLVADQEFMSATVP</sequence>
<reference evidence="3" key="1">
    <citation type="submission" date="2015-06" db="UniProtKB">
        <authorList>
            <consortium name="EnsemblPlants"/>
        </authorList>
    </citation>
    <scope>IDENTIFICATION</scope>
</reference>
<accession>M8BWH0</accession>
<dbReference type="EnsemblPlants" id="EMT11164">
    <property type="protein sequence ID" value="EMT11164"/>
    <property type="gene ID" value="F775_19502"/>
</dbReference>
<dbReference type="PANTHER" id="PTHR31896:SF70">
    <property type="entry name" value="ACETYLTRANSFERASE"/>
    <property type="match status" value="1"/>
</dbReference>
<evidence type="ECO:0000256" key="2">
    <source>
        <dbReference type="SAM" id="MobiDB-lite"/>
    </source>
</evidence>
<dbReference type="GO" id="GO:0016747">
    <property type="term" value="F:acyltransferase activity, transferring groups other than amino-acyl groups"/>
    <property type="evidence" value="ECO:0007669"/>
    <property type="project" value="UniProtKB-ARBA"/>
</dbReference>
<dbReference type="ExpressionAtlas" id="M8BWH0">
    <property type="expression patterns" value="baseline"/>
</dbReference>
<dbReference type="InterPro" id="IPR023213">
    <property type="entry name" value="CAT-like_dom_sf"/>
</dbReference>
<dbReference type="Pfam" id="PF02458">
    <property type="entry name" value="Transferase"/>
    <property type="match status" value="2"/>
</dbReference>
<dbReference type="InterPro" id="IPR051283">
    <property type="entry name" value="Sec_Metabolite_Acyltrans"/>
</dbReference>
<feature type="compositionally biased region" description="Acidic residues" evidence="2">
    <location>
        <begin position="77"/>
        <end position="92"/>
    </location>
</feature>
<organism evidence="3">
    <name type="scientific">Aegilops tauschii</name>
    <name type="common">Tausch's goatgrass</name>
    <name type="synonym">Aegilops squarrosa</name>
    <dbReference type="NCBI Taxonomy" id="37682"/>
    <lineage>
        <taxon>Eukaryota</taxon>
        <taxon>Viridiplantae</taxon>
        <taxon>Streptophyta</taxon>
        <taxon>Embryophyta</taxon>
        <taxon>Tracheophyta</taxon>
        <taxon>Spermatophyta</taxon>
        <taxon>Magnoliopsida</taxon>
        <taxon>Liliopsida</taxon>
        <taxon>Poales</taxon>
        <taxon>Poaceae</taxon>
        <taxon>BOP clade</taxon>
        <taxon>Pooideae</taxon>
        <taxon>Triticodae</taxon>
        <taxon>Triticeae</taxon>
        <taxon>Triticinae</taxon>
        <taxon>Aegilops</taxon>
    </lineage>
</organism>
<protein>
    <submittedName>
        <fullName evidence="3">Putative acetyltransferase</fullName>
    </submittedName>
</protein>
<proteinExistence type="predicted"/>